<reference evidence="3 4" key="2">
    <citation type="submission" date="2018-11" db="EMBL/GenBank/DDBJ databases">
        <authorList>
            <consortium name="Pathogen Informatics"/>
        </authorList>
    </citation>
    <scope>NUCLEOTIDE SEQUENCE [LARGE SCALE GENOMIC DNA]</scope>
    <source>
        <strain evidence="3 4">MHpl1</strain>
    </source>
</reference>
<feature type="compositionally biased region" description="Polar residues" evidence="1">
    <location>
        <begin position="209"/>
        <end position="225"/>
    </location>
</feature>
<gene>
    <name evidence="3" type="ORF">HPLM_LOCUS17675</name>
</gene>
<dbReference type="InterPro" id="IPR000953">
    <property type="entry name" value="Chromo/chromo_shadow_dom"/>
</dbReference>
<accession>A0A0N4X0B3</accession>
<feature type="domain" description="Chromo" evidence="2">
    <location>
        <begin position="19"/>
        <end position="69"/>
    </location>
</feature>
<dbReference type="Proteomes" id="UP000268014">
    <property type="component" value="Unassembled WGS sequence"/>
</dbReference>
<dbReference type="Pfam" id="PF11717">
    <property type="entry name" value="Tudor-knot"/>
    <property type="match status" value="1"/>
</dbReference>
<dbReference type="Gene3D" id="2.30.30.140">
    <property type="match status" value="1"/>
</dbReference>
<dbReference type="STRING" id="6290.A0A0N4X0B3"/>
<dbReference type="InterPro" id="IPR016197">
    <property type="entry name" value="Chromo-like_dom_sf"/>
</dbReference>
<feature type="compositionally biased region" description="Low complexity" evidence="1">
    <location>
        <begin position="194"/>
        <end position="208"/>
    </location>
</feature>
<sequence>MEYNVGDVVRCMWGSKPVEYEAKIVRANFASKEYFVHYQGWNKRYDEWISEKSILGASKKQQTPSRCDTPKIRHSRRGAAENTRANDQVTSSTRRVHILPVRKPLDIEYTLPYSPSAFKFAKVSSSSLIAKPPMIAPTRPRVDHPPNLGSPFTYCDEYHSSSPISMECNAKGICGERAIAASNFLNVDISDSVTTSSSYSESEDSLSSRQQITGPKSVSPFTVST</sequence>
<dbReference type="OrthoDB" id="124855at2759"/>
<evidence type="ECO:0000313" key="4">
    <source>
        <dbReference type="Proteomes" id="UP000268014"/>
    </source>
</evidence>
<feature type="region of interest" description="Disordered" evidence="1">
    <location>
        <begin position="194"/>
        <end position="225"/>
    </location>
</feature>
<organism evidence="5">
    <name type="scientific">Haemonchus placei</name>
    <name type="common">Barber's pole worm</name>
    <dbReference type="NCBI Taxonomy" id="6290"/>
    <lineage>
        <taxon>Eukaryota</taxon>
        <taxon>Metazoa</taxon>
        <taxon>Ecdysozoa</taxon>
        <taxon>Nematoda</taxon>
        <taxon>Chromadorea</taxon>
        <taxon>Rhabditida</taxon>
        <taxon>Rhabditina</taxon>
        <taxon>Rhabditomorpha</taxon>
        <taxon>Strongyloidea</taxon>
        <taxon>Trichostrongylidae</taxon>
        <taxon>Haemonchus</taxon>
    </lineage>
</organism>
<dbReference type="SMART" id="SM00298">
    <property type="entry name" value="CHROMO"/>
    <property type="match status" value="1"/>
</dbReference>
<dbReference type="EMBL" id="UZAF01020096">
    <property type="protein sequence ID" value="VDO66342.1"/>
    <property type="molecule type" value="Genomic_DNA"/>
</dbReference>
<dbReference type="CDD" id="cd20104">
    <property type="entry name" value="MBT_PHF20L1-like"/>
    <property type="match status" value="1"/>
</dbReference>
<evidence type="ECO:0000259" key="2">
    <source>
        <dbReference type="SMART" id="SM00298"/>
    </source>
</evidence>
<dbReference type="AlphaFoldDB" id="A0A0N4X0B3"/>
<dbReference type="InterPro" id="IPR025995">
    <property type="entry name" value="Tudor-knot"/>
</dbReference>
<proteinExistence type="predicted"/>
<evidence type="ECO:0000256" key="1">
    <source>
        <dbReference type="SAM" id="MobiDB-lite"/>
    </source>
</evidence>
<evidence type="ECO:0000313" key="3">
    <source>
        <dbReference type="EMBL" id="VDO66342.1"/>
    </source>
</evidence>
<name>A0A0N4X0B3_HAEPC</name>
<protein>
    <submittedName>
        <fullName evidence="5">Chromo domain-containing protein</fullName>
    </submittedName>
</protein>
<evidence type="ECO:0000313" key="5">
    <source>
        <dbReference type="WBParaSite" id="HPLM_0001768301-mRNA-1"/>
    </source>
</evidence>
<keyword evidence="4" id="KW-1185">Reference proteome</keyword>
<dbReference type="SUPFAM" id="SSF54160">
    <property type="entry name" value="Chromo domain-like"/>
    <property type="match status" value="1"/>
</dbReference>
<feature type="region of interest" description="Disordered" evidence="1">
    <location>
        <begin position="57"/>
        <end position="90"/>
    </location>
</feature>
<reference evidence="5" key="1">
    <citation type="submission" date="2017-02" db="UniProtKB">
        <authorList>
            <consortium name="WormBaseParasite"/>
        </authorList>
    </citation>
    <scope>IDENTIFICATION</scope>
</reference>
<dbReference type="WBParaSite" id="HPLM_0001768301-mRNA-1">
    <property type="protein sequence ID" value="HPLM_0001768301-mRNA-1"/>
    <property type="gene ID" value="HPLM_0001768301"/>
</dbReference>